<proteinExistence type="predicted"/>
<comment type="caution">
    <text evidence="1">The sequence shown here is derived from an EMBL/GenBank/DDBJ whole genome shotgun (WGS) entry which is preliminary data.</text>
</comment>
<evidence type="ECO:0000313" key="1">
    <source>
        <dbReference type="EMBL" id="MCI23086.1"/>
    </source>
</evidence>
<dbReference type="Proteomes" id="UP000265520">
    <property type="component" value="Unassembled WGS sequence"/>
</dbReference>
<evidence type="ECO:0000313" key="2">
    <source>
        <dbReference type="Proteomes" id="UP000265520"/>
    </source>
</evidence>
<dbReference type="EMBL" id="LXQA010134064">
    <property type="protein sequence ID" value="MCI23086.1"/>
    <property type="molecule type" value="Genomic_DNA"/>
</dbReference>
<organism evidence="1 2">
    <name type="scientific">Trifolium medium</name>
    <dbReference type="NCBI Taxonomy" id="97028"/>
    <lineage>
        <taxon>Eukaryota</taxon>
        <taxon>Viridiplantae</taxon>
        <taxon>Streptophyta</taxon>
        <taxon>Embryophyta</taxon>
        <taxon>Tracheophyta</taxon>
        <taxon>Spermatophyta</taxon>
        <taxon>Magnoliopsida</taxon>
        <taxon>eudicotyledons</taxon>
        <taxon>Gunneridae</taxon>
        <taxon>Pentapetalae</taxon>
        <taxon>rosids</taxon>
        <taxon>fabids</taxon>
        <taxon>Fabales</taxon>
        <taxon>Fabaceae</taxon>
        <taxon>Papilionoideae</taxon>
        <taxon>50 kb inversion clade</taxon>
        <taxon>NPAAA clade</taxon>
        <taxon>Hologalegina</taxon>
        <taxon>IRL clade</taxon>
        <taxon>Trifolieae</taxon>
        <taxon>Trifolium</taxon>
    </lineage>
</organism>
<accession>A0A392QHR5</accession>
<reference evidence="1 2" key="1">
    <citation type="journal article" date="2018" name="Front. Plant Sci.">
        <title>Red Clover (Trifolium pratense) and Zigzag Clover (T. medium) - A Picture of Genomic Similarities and Differences.</title>
        <authorList>
            <person name="Dluhosova J."/>
            <person name="Istvanek J."/>
            <person name="Nedelnik J."/>
            <person name="Repkova J."/>
        </authorList>
    </citation>
    <scope>NUCLEOTIDE SEQUENCE [LARGE SCALE GENOMIC DNA]</scope>
    <source>
        <strain evidence="2">cv. 10/8</strain>
        <tissue evidence="1">Leaf</tissue>
    </source>
</reference>
<sequence length="114" mass="13591">MKLQELDEMRFHAYESSKLYKERVKSYHDKRIVNREFHQGQKVLLFNSKLKLFPGKLKSKWSGPFIIKEVKPYRAIEIEDVEMKRSWTVNGQRLKLYFGGEIDRLATKVSLTDP</sequence>
<protein>
    <submittedName>
        <fullName evidence="1">Uncharacterized protein</fullName>
    </submittedName>
</protein>
<keyword evidence="2" id="KW-1185">Reference proteome</keyword>
<name>A0A392QHR5_9FABA</name>
<dbReference type="AlphaFoldDB" id="A0A392QHR5"/>